<dbReference type="Gene3D" id="2.120.10.30">
    <property type="entry name" value="TolB, C-terminal domain"/>
    <property type="match status" value="1"/>
</dbReference>
<proteinExistence type="predicted"/>
<keyword evidence="3" id="KW-1185">Reference proteome</keyword>
<dbReference type="SUPFAM" id="SSF63829">
    <property type="entry name" value="Calcium-dependent phosphotriesterase"/>
    <property type="match status" value="1"/>
</dbReference>
<dbReference type="InterPro" id="IPR011042">
    <property type="entry name" value="6-blade_b-propeller_TolB-like"/>
</dbReference>
<dbReference type="EMBL" id="BAAARV010000115">
    <property type="protein sequence ID" value="GAA2388892.1"/>
    <property type="molecule type" value="Genomic_DNA"/>
</dbReference>
<evidence type="ECO:0000313" key="3">
    <source>
        <dbReference type="Proteomes" id="UP001501444"/>
    </source>
</evidence>
<gene>
    <name evidence="2" type="ORF">GCM10010170_100250</name>
</gene>
<keyword evidence="1" id="KW-1133">Transmembrane helix</keyword>
<organism evidence="2 3">
    <name type="scientific">Dactylosporangium salmoneum</name>
    <dbReference type="NCBI Taxonomy" id="53361"/>
    <lineage>
        <taxon>Bacteria</taxon>
        <taxon>Bacillati</taxon>
        <taxon>Actinomycetota</taxon>
        <taxon>Actinomycetes</taxon>
        <taxon>Micromonosporales</taxon>
        <taxon>Micromonosporaceae</taxon>
        <taxon>Dactylosporangium</taxon>
    </lineage>
</organism>
<keyword evidence="1" id="KW-0472">Membrane</keyword>
<sequence length="325" mass="33832">MCTISDPQVTEVSGMVATNSGYVVVNDSNPDRSRVKIFFLDSRCKLVRAVPYPTNALDPEDLAMASDGTLWVADIGDNSPLSGGSGTRRSTIALWSLAPNASSPVIHRLTYPDGQPRDAETLLLAGDGTPIIVTKEPAGEIYVPDRPLQASTAAGVPLRRVGTFHPKDTGTPNPLSFLGAALVTGGAVSPDGTRAVIRTYADAYEFTVTGGDVVAAITTGTPTITALPNEPQGESITYTPDGRAFLTCSDQPKTTTILRYTPAPPLPASPAASAAAPPPRRSWLSGLTLTDITWLIAALGGFGVALVGVGVLGVRRNRRAARTAA</sequence>
<comment type="caution">
    <text evidence="2">The sequence shown here is derived from an EMBL/GenBank/DDBJ whole genome shotgun (WGS) entry which is preliminary data.</text>
</comment>
<evidence type="ECO:0000313" key="2">
    <source>
        <dbReference type="EMBL" id="GAA2388892.1"/>
    </source>
</evidence>
<keyword evidence="1" id="KW-0812">Transmembrane</keyword>
<evidence type="ECO:0000256" key="1">
    <source>
        <dbReference type="SAM" id="Phobius"/>
    </source>
</evidence>
<protein>
    <submittedName>
        <fullName evidence="2">Uncharacterized protein</fullName>
    </submittedName>
</protein>
<feature type="transmembrane region" description="Helical" evidence="1">
    <location>
        <begin position="292"/>
        <end position="314"/>
    </location>
</feature>
<name>A0ABN3HVL7_9ACTN</name>
<reference evidence="2 3" key="1">
    <citation type="journal article" date="2019" name="Int. J. Syst. Evol. Microbiol.">
        <title>The Global Catalogue of Microorganisms (GCM) 10K type strain sequencing project: providing services to taxonomists for standard genome sequencing and annotation.</title>
        <authorList>
            <consortium name="The Broad Institute Genomics Platform"/>
            <consortium name="The Broad Institute Genome Sequencing Center for Infectious Disease"/>
            <person name="Wu L."/>
            <person name="Ma J."/>
        </authorList>
    </citation>
    <scope>NUCLEOTIDE SEQUENCE [LARGE SCALE GENOMIC DNA]</scope>
    <source>
        <strain evidence="2 3">JCM 3272</strain>
    </source>
</reference>
<dbReference type="Proteomes" id="UP001501444">
    <property type="component" value="Unassembled WGS sequence"/>
</dbReference>
<accession>A0ABN3HVL7</accession>